<evidence type="ECO:0000313" key="4">
    <source>
        <dbReference type="Proteomes" id="UP000606786"/>
    </source>
</evidence>
<dbReference type="OrthoDB" id="6084525at2759"/>
<comment type="caution">
    <text evidence="3">The sequence shown here is derived from an EMBL/GenBank/DDBJ whole genome shotgun (WGS) entry which is preliminary data.</text>
</comment>
<feature type="signal peptide" evidence="2">
    <location>
        <begin position="1"/>
        <end position="33"/>
    </location>
</feature>
<dbReference type="Proteomes" id="UP000606786">
    <property type="component" value="Unassembled WGS sequence"/>
</dbReference>
<accession>A0A811VEK6</accession>
<evidence type="ECO:0000313" key="3">
    <source>
        <dbReference type="EMBL" id="CAD7014315.1"/>
    </source>
</evidence>
<dbReference type="EMBL" id="CAJHJT010000056">
    <property type="protein sequence ID" value="CAD7014315.1"/>
    <property type="molecule type" value="Genomic_DNA"/>
</dbReference>
<feature type="region of interest" description="Disordered" evidence="1">
    <location>
        <begin position="52"/>
        <end position="76"/>
    </location>
</feature>
<keyword evidence="2" id="KW-0732">Signal</keyword>
<protein>
    <submittedName>
        <fullName evidence="3">(Mediterranean fruit fly) hypothetical protein</fullName>
    </submittedName>
</protein>
<feature type="chain" id="PRO_5033066165" evidence="2">
    <location>
        <begin position="34"/>
        <end position="180"/>
    </location>
</feature>
<feature type="compositionally biased region" description="Polar residues" evidence="1">
    <location>
        <begin position="64"/>
        <end position="76"/>
    </location>
</feature>
<name>A0A811VEK6_CERCA</name>
<gene>
    <name evidence="3" type="ORF">CCAP1982_LOCUS22315</name>
</gene>
<evidence type="ECO:0000256" key="2">
    <source>
        <dbReference type="SAM" id="SignalP"/>
    </source>
</evidence>
<reference evidence="3" key="1">
    <citation type="submission" date="2020-11" db="EMBL/GenBank/DDBJ databases">
        <authorList>
            <person name="Whitehead M."/>
        </authorList>
    </citation>
    <scope>NUCLEOTIDE SEQUENCE</scope>
    <source>
        <strain evidence="3">EGII</strain>
    </source>
</reference>
<feature type="region of interest" description="Disordered" evidence="1">
    <location>
        <begin position="89"/>
        <end position="126"/>
    </location>
</feature>
<evidence type="ECO:0000256" key="1">
    <source>
        <dbReference type="SAM" id="MobiDB-lite"/>
    </source>
</evidence>
<dbReference type="AlphaFoldDB" id="A0A811VEK6"/>
<proteinExistence type="predicted"/>
<keyword evidence="4" id="KW-1185">Reference proteome</keyword>
<organism evidence="3 4">
    <name type="scientific">Ceratitis capitata</name>
    <name type="common">Mediterranean fruit fly</name>
    <name type="synonym">Tephritis capitata</name>
    <dbReference type="NCBI Taxonomy" id="7213"/>
    <lineage>
        <taxon>Eukaryota</taxon>
        <taxon>Metazoa</taxon>
        <taxon>Ecdysozoa</taxon>
        <taxon>Arthropoda</taxon>
        <taxon>Hexapoda</taxon>
        <taxon>Insecta</taxon>
        <taxon>Pterygota</taxon>
        <taxon>Neoptera</taxon>
        <taxon>Endopterygota</taxon>
        <taxon>Diptera</taxon>
        <taxon>Brachycera</taxon>
        <taxon>Muscomorpha</taxon>
        <taxon>Tephritoidea</taxon>
        <taxon>Tephritidae</taxon>
        <taxon>Ceratitis</taxon>
        <taxon>Ceratitis</taxon>
    </lineage>
</organism>
<feature type="compositionally biased region" description="Low complexity" evidence="1">
    <location>
        <begin position="90"/>
        <end position="106"/>
    </location>
</feature>
<sequence>MYITVWFLAPLAGFSKLSNHLVLVLVLFTNNTAMPPPASPVAQRRDSILKHQNSVKTDKRVSIMQGNQGKSGSSKLQLTSNLEYISEKPSSLSSSASTLPSSGSTTLERRPSKTASGPRPASLVITKNDNKGSQFKLVRSSSVDYEDIESQVQPRTANKIILAEHLPEDESAPLVFTVHK</sequence>